<dbReference type="Pfam" id="PF01266">
    <property type="entry name" value="DAO"/>
    <property type="match status" value="1"/>
</dbReference>
<dbReference type="InterPro" id="IPR036188">
    <property type="entry name" value="FAD/NAD-bd_sf"/>
</dbReference>
<dbReference type="SUPFAM" id="SSF50022">
    <property type="entry name" value="ISP domain"/>
    <property type="match status" value="1"/>
</dbReference>
<dbReference type="GO" id="GO:0016020">
    <property type="term" value="C:membrane"/>
    <property type="evidence" value="ECO:0007669"/>
    <property type="project" value="InterPro"/>
</dbReference>
<dbReference type="InterPro" id="IPR017941">
    <property type="entry name" value="Rieske_2Fe-2S"/>
</dbReference>
<dbReference type="CDD" id="cd03477">
    <property type="entry name" value="Rieske_YhfW_C"/>
    <property type="match status" value="1"/>
</dbReference>
<dbReference type="GO" id="GO:0005737">
    <property type="term" value="C:cytoplasm"/>
    <property type="evidence" value="ECO:0007669"/>
    <property type="project" value="TreeGrafter"/>
</dbReference>
<evidence type="ECO:0000256" key="4">
    <source>
        <dbReference type="ARBA" id="ARBA00023014"/>
    </source>
</evidence>
<keyword evidence="1" id="KW-0001">2Fe-2S</keyword>
<dbReference type="Gene3D" id="3.30.9.10">
    <property type="entry name" value="D-Amino Acid Oxidase, subunit A, domain 2"/>
    <property type="match status" value="1"/>
</dbReference>
<keyword evidence="3" id="KW-0408">Iron</keyword>
<name>A0A229UWL1_9BACL</name>
<dbReference type="PRINTS" id="PR00162">
    <property type="entry name" value="RIESKE"/>
</dbReference>
<organism evidence="7 8">
    <name type="scientific">Paenibacillus rigui</name>
    <dbReference type="NCBI Taxonomy" id="554312"/>
    <lineage>
        <taxon>Bacteria</taxon>
        <taxon>Bacillati</taxon>
        <taxon>Bacillota</taxon>
        <taxon>Bacilli</taxon>
        <taxon>Bacillales</taxon>
        <taxon>Paenibacillaceae</taxon>
        <taxon>Paenibacillus</taxon>
    </lineage>
</organism>
<keyword evidence="8" id="KW-1185">Reference proteome</keyword>
<comment type="caution">
    <text evidence="7">The sequence shown here is derived from an EMBL/GenBank/DDBJ whole genome shotgun (WGS) entry which is preliminary data.</text>
</comment>
<dbReference type="Pfam" id="PF00355">
    <property type="entry name" value="Rieske"/>
    <property type="match status" value="1"/>
</dbReference>
<dbReference type="EMBL" id="NMQW01000005">
    <property type="protein sequence ID" value="OXM87525.1"/>
    <property type="molecule type" value="Genomic_DNA"/>
</dbReference>
<dbReference type="Gene3D" id="3.50.50.60">
    <property type="entry name" value="FAD/NAD(P)-binding domain"/>
    <property type="match status" value="1"/>
</dbReference>
<dbReference type="GO" id="GO:0016705">
    <property type="term" value="F:oxidoreductase activity, acting on paired donors, with incorporation or reduction of molecular oxygen"/>
    <property type="evidence" value="ECO:0007669"/>
    <property type="project" value="UniProtKB-ARBA"/>
</dbReference>
<dbReference type="PANTHER" id="PTHR13847">
    <property type="entry name" value="SARCOSINE DEHYDROGENASE-RELATED"/>
    <property type="match status" value="1"/>
</dbReference>
<dbReference type="PROSITE" id="PS51296">
    <property type="entry name" value="RIESKE"/>
    <property type="match status" value="1"/>
</dbReference>
<keyword evidence="5" id="KW-1015">Disulfide bond</keyword>
<dbReference type="FunFam" id="2.102.10.10:FF:000014">
    <property type="entry name" value="Oxidoreductase, FAD dependent"/>
    <property type="match status" value="1"/>
</dbReference>
<feature type="domain" description="Rieske" evidence="6">
    <location>
        <begin position="427"/>
        <end position="516"/>
    </location>
</feature>
<dbReference type="InterPro" id="IPR005805">
    <property type="entry name" value="Rieske_Fe-S_prot_C"/>
</dbReference>
<dbReference type="SUPFAM" id="SSF51905">
    <property type="entry name" value="FAD/NAD(P)-binding domain"/>
    <property type="match status" value="1"/>
</dbReference>
<keyword evidence="2" id="KW-0479">Metal-binding</keyword>
<evidence type="ECO:0000256" key="3">
    <source>
        <dbReference type="ARBA" id="ARBA00023004"/>
    </source>
</evidence>
<dbReference type="InterPro" id="IPR038010">
    <property type="entry name" value="YhfW_C"/>
</dbReference>
<dbReference type="RefSeq" id="WP_094013821.1">
    <property type="nucleotide sequence ID" value="NZ_NMQW01000005.1"/>
</dbReference>
<dbReference type="GO" id="GO:0046872">
    <property type="term" value="F:metal ion binding"/>
    <property type="evidence" value="ECO:0007669"/>
    <property type="project" value="UniProtKB-KW"/>
</dbReference>
<sequence length="516" mass="57033">MTQPQNTTSELPVVPQSYWLASTEISDFPALSEDIHTEVAVVGAGMTGIVTAYLLAKRGVQVALLEAGHLLTGTTGHTTAKITAQHDLIYDEFLSHFGEEQTRFYYEANIEALEWIKGTIREHGISCELSEEDAYIYAASEADQAKIVKEAEAYRRLGIPGSYVEQIQLPYPTKGAVVMHHQAQYHPLAFLTVLVEELKRRGVRIYEQTEAMTVEEGSHPVVVTRQGHKVHAKHVVSSTHYPFYGAGGFYFARMHPERSYAIAVKASAALPKGMYLSAGDPKRSLRTVKVNGEDFLILGGENHQTGQGICTIKHYEALQSFGEQHFGIREIGYRWSAQDLITLDKLPYIGPAASDTPNIFIATGYKKWGMTTSVAAALLLDKQISGIASPYTDLFRPSRFHADPSLRNFAVENADVAKHLIQGKLEMVSRDPAELGKDEGAVVRVNGKRAGAYRDSHGQLHLVDTTCTHMGCEVEWNDGERTWDCPCHGSRYSYQGEVLEGPAKKPLATIREASKV</sequence>
<dbReference type="InterPro" id="IPR006076">
    <property type="entry name" value="FAD-dep_OxRdtase"/>
</dbReference>
<evidence type="ECO:0000256" key="5">
    <source>
        <dbReference type="ARBA" id="ARBA00023157"/>
    </source>
</evidence>
<evidence type="ECO:0000259" key="6">
    <source>
        <dbReference type="PROSITE" id="PS51296"/>
    </source>
</evidence>
<dbReference type="GO" id="GO:0051537">
    <property type="term" value="F:2 iron, 2 sulfur cluster binding"/>
    <property type="evidence" value="ECO:0007669"/>
    <property type="project" value="UniProtKB-KW"/>
</dbReference>
<dbReference type="GO" id="GO:0004497">
    <property type="term" value="F:monooxygenase activity"/>
    <property type="evidence" value="ECO:0007669"/>
    <property type="project" value="UniProtKB-ARBA"/>
</dbReference>
<dbReference type="AlphaFoldDB" id="A0A229UWL1"/>
<dbReference type="Proteomes" id="UP000215509">
    <property type="component" value="Unassembled WGS sequence"/>
</dbReference>
<proteinExistence type="predicted"/>
<protein>
    <submittedName>
        <fullName evidence="7">FAD-dependent oxidoreductase</fullName>
    </submittedName>
</protein>
<dbReference type="PANTHER" id="PTHR13847:SF274">
    <property type="entry name" value="RIESKE 2FE-2S IRON-SULFUR PROTEIN YHFW-RELATED"/>
    <property type="match status" value="1"/>
</dbReference>
<evidence type="ECO:0000256" key="1">
    <source>
        <dbReference type="ARBA" id="ARBA00022714"/>
    </source>
</evidence>
<keyword evidence="4" id="KW-0411">Iron-sulfur</keyword>
<reference evidence="7 8" key="1">
    <citation type="submission" date="2017-07" db="EMBL/GenBank/DDBJ databases">
        <title>Genome sequencing and assembly of Paenibacillus rigui.</title>
        <authorList>
            <person name="Mayilraj S."/>
        </authorList>
    </citation>
    <scope>NUCLEOTIDE SEQUENCE [LARGE SCALE GENOMIC DNA]</scope>
    <source>
        <strain evidence="7 8">JCM 16352</strain>
    </source>
</reference>
<accession>A0A229UWL1</accession>
<evidence type="ECO:0000313" key="7">
    <source>
        <dbReference type="EMBL" id="OXM87525.1"/>
    </source>
</evidence>
<dbReference type="Gene3D" id="2.102.10.10">
    <property type="entry name" value="Rieske [2Fe-2S] iron-sulphur domain"/>
    <property type="match status" value="1"/>
</dbReference>
<evidence type="ECO:0000256" key="2">
    <source>
        <dbReference type="ARBA" id="ARBA00022723"/>
    </source>
</evidence>
<dbReference type="InterPro" id="IPR036922">
    <property type="entry name" value="Rieske_2Fe-2S_sf"/>
</dbReference>
<evidence type="ECO:0000313" key="8">
    <source>
        <dbReference type="Proteomes" id="UP000215509"/>
    </source>
</evidence>
<gene>
    <name evidence="7" type="ORF">CF651_05070</name>
</gene>